<reference evidence="2 3" key="1">
    <citation type="submission" date="2018-07" db="EMBL/GenBank/DDBJ databases">
        <title>Whole genome Sequencing of Pseudoxanthomonas gei KCTC 32298 (T).</title>
        <authorList>
            <person name="Kumar S."/>
            <person name="Bansal K."/>
            <person name="Kaur A."/>
            <person name="Patil P."/>
            <person name="Sharma S."/>
            <person name="Patil P.B."/>
        </authorList>
    </citation>
    <scope>NUCLEOTIDE SEQUENCE [LARGE SCALE GENOMIC DNA]</scope>
    <source>
        <strain evidence="2 3">KCTC 32298</strain>
    </source>
</reference>
<evidence type="ECO:0000313" key="3">
    <source>
        <dbReference type="Proteomes" id="UP001429354"/>
    </source>
</evidence>
<dbReference type="InterPro" id="IPR054186">
    <property type="entry name" value="DUF6891"/>
</dbReference>
<dbReference type="Pfam" id="PF21831">
    <property type="entry name" value="DUF6891"/>
    <property type="match status" value="1"/>
</dbReference>
<dbReference type="Proteomes" id="UP001429354">
    <property type="component" value="Unassembled WGS sequence"/>
</dbReference>
<dbReference type="EMBL" id="QOVG01000009">
    <property type="protein sequence ID" value="NDK39826.1"/>
    <property type="molecule type" value="Genomic_DNA"/>
</dbReference>
<proteinExistence type="predicted"/>
<gene>
    <name evidence="2" type="ORF">DT603_13365</name>
</gene>
<sequence length="204" mass="23023">MDMDPEFVLVGEVGLLVRREVAAGFSTRAEIIKLAVDRFEGEAKESELRALAQEMAASSFYKHYKAQIGWPLVTDCERLDIAFDKLAGKDIVTRHNFECDLDDEEYIEDIVDEMDKVIASGKRARGYAFYHRLDVAVAVEGGGLCISFGTGSRNESEEGAVRIGNEVADALRLQGLAVDWSGSWKTRITVWLDWKRRRPWSEEE</sequence>
<accession>A0ABX0AHX1</accession>
<keyword evidence="3" id="KW-1185">Reference proteome</keyword>
<comment type="caution">
    <text evidence="2">The sequence shown here is derived from an EMBL/GenBank/DDBJ whole genome shotgun (WGS) entry which is preliminary data.</text>
</comment>
<name>A0ABX0AHX1_9GAMM</name>
<organism evidence="2 3">
    <name type="scientific">Pseudoxanthomonas gei</name>
    <dbReference type="NCBI Taxonomy" id="1383030"/>
    <lineage>
        <taxon>Bacteria</taxon>
        <taxon>Pseudomonadati</taxon>
        <taxon>Pseudomonadota</taxon>
        <taxon>Gammaproteobacteria</taxon>
        <taxon>Lysobacterales</taxon>
        <taxon>Lysobacteraceae</taxon>
        <taxon>Pseudoxanthomonas</taxon>
    </lineage>
</organism>
<evidence type="ECO:0000313" key="2">
    <source>
        <dbReference type="EMBL" id="NDK39826.1"/>
    </source>
</evidence>
<feature type="domain" description="DUF6891" evidence="1">
    <location>
        <begin position="16"/>
        <end position="198"/>
    </location>
</feature>
<evidence type="ECO:0000259" key="1">
    <source>
        <dbReference type="Pfam" id="PF21831"/>
    </source>
</evidence>
<protein>
    <recommendedName>
        <fullName evidence="1">DUF6891 domain-containing protein</fullName>
    </recommendedName>
</protein>